<reference evidence="3" key="1">
    <citation type="journal article" date="2013" name="Nat. Genet.">
        <title>The duck genome and transcriptome provide insight into an avian influenza virus reservoir species.</title>
        <authorList>
            <person name="Huang Y."/>
            <person name="Li Y."/>
            <person name="Burt D.W."/>
            <person name="Chen H."/>
            <person name="Zhang Y."/>
            <person name="Qian W."/>
            <person name="Kim H."/>
            <person name="Gan S."/>
            <person name="Zhao Y."/>
            <person name="Li J."/>
            <person name="Yi K."/>
            <person name="Feng H."/>
            <person name="Zhu P."/>
            <person name="Li B."/>
            <person name="Liu Q."/>
            <person name="Fairley S."/>
            <person name="Magor K.E."/>
            <person name="Du Z."/>
            <person name="Hu X."/>
            <person name="Goodman L."/>
            <person name="Tafer H."/>
            <person name="Vignal A."/>
            <person name="Lee T."/>
            <person name="Kim K.W."/>
            <person name="Sheng Z."/>
            <person name="An Y."/>
            <person name="Searle S."/>
            <person name="Herrero J."/>
            <person name="Groenen M.A."/>
            <person name="Crooijmans R.P."/>
            <person name="Faraut T."/>
            <person name="Cai Q."/>
            <person name="Webster R.G."/>
            <person name="Aldridge J.R."/>
            <person name="Warren W.C."/>
            <person name="Bartschat S."/>
            <person name="Kehr S."/>
            <person name="Marz M."/>
            <person name="Stadler P.F."/>
            <person name="Smith J."/>
            <person name="Kraus R.H."/>
            <person name="Zhao Y."/>
            <person name="Ren L."/>
            <person name="Fei J."/>
            <person name="Morisson M."/>
            <person name="Kaiser P."/>
            <person name="Griffin D.K."/>
            <person name="Rao M."/>
            <person name="Pitel F."/>
            <person name="Wang J."/>
            <person name="Li N."/>
        </authorList>
    </citation>
    <scope>NUCLEOTIDE SEQUENCE [LARGE SCALE GENOMIC DNA]</scope>
</reference>
<sequence length="161" mass="16502">MLQLCAKGKAQTGRLLVCDLYKNTGSQARPSPPAAPGAAACRPHGDSDGDSGGDSANTGASSSSRSWRYSSLGAEAVGCLDEPTDVVSPPAPITIGSGRCPPRSLCAPPTRTPAPTRDIQVLGSGFSCVTGALSIAVERRDSAQCYLQREENGPAVNAWCL</sequence>
<dbReference type="Proteomes" id="UP000296049">
    <property type="component" value="Unassembled WGS sequence"/>
</dbReference>
<gene>
    <name evidence="2" type="ORF">Anapl_08849</name>
</gene>
<organism evidence="2 3">
    <name type="scientific">Anas platyrhynchos</name>
    <name type="common">Mallard</name>
    <name type="synonym">Anas boschas</name>
    <dbReference type="NCBI Taxonomy" id="8839"/>
    <lineage>
        <taxon>Eukaryota</taxon>
        <taxon>Metazoa</taxon>
        <taxon>Chordata</taxon>
        <taxon>Craniata</taxon>
        <taxon>Vertebrata</taxon>
        <taxon>Euteleostomi</taxon>
        <taxon>Archelosauria</taxon>
        <taxon>Archosauria</taxon>
        <taxon>Dinosauria</taxon>
        <taxon>Saurischia</taxon>
        <taxon>Theropoda</taxon>
        <taxon>Coelurosauria</taxon>
        <taxon>Aves</taxon>
        <taxon>Neognathae</taxon>
        <taxon>Galloanserae</taxon>
        <taxon>Anseriformes</taxon>
        <taxon>Anatidae</taxon>
        <taxon>Anatinae</taxon>
        <taxon>Anas</taxon>
    </lineage>
</organism>
<feature type="region of interest" description="Disordered" evidence="1">
    <location>
        <begin position="26"/>
        <end position="65"/>
    </location>
</feature>
<evidence type="ECO:0000313" key="3">
    <source>
        <dbReference type="Proteomes" id="UP000296049"/>
    </source>
</evidence>
<accession>R0JP18</accession>
<proteinExistence type="predicted"/>
<protein>
    <submittedName>
        <fullName evidence="2">Uncharacterized protein</fullName>
    </submittedName>
</protein>
<keyword evidence="3" id="KW-1185">Reference proteome</keyword>
<evidence type="ECO:0000256" key="1">
    <source>
        <dbReference type="SAM" id="MobiDB-lite"/>
    </source>
</evidence>
<dbReference type="EMBL" id="KB743380">
    <property type="protein sequence ID" value="EOA99090.1"/>
    <property type="molecule type" value="Genomic_DNA"/>
</dbReference>
<name>R0JP18_ANAPL</name>
<feature type="compositionally biased region" description="Low complexity" evidence="1">
    <location>
        <begin position="53"/>
        <end position="65"/>
    </location>
</feature>
<evidence type="ECO:0000313" key="2">
    <source>
        <dbReference type="EMBL" id="EOA99090.1"/>
    </source>
</evidence>
<dbReference type="AlphaFoldDB" id="R0JP18"/>